<feature type="domain" description="Thaumarchaeal output" evidence="1">
    <location>
        <begin position="117"/>
        <end position="301"/>
    </location>
</feature>
<protein>
    <recommendedName>
        <fullName evidence="1">Thaumarchaeal output domain-containing protein</fullName>
    </recommendedName>
</protein>
<dbReference type="KEGG" id="sbj:CF168_02225"/>
<dbReference type="Proteomes" id="UP000198367">
    <property type="component" value="Chromosome"/>
</dbReference>
<name>A0A220UIJ3_9GAMM</name>
<organism evidence="2 3">
    <name type="scientific">Shewanella bicestrii</name>
    <dbReference type="NCBI Taxonomy" id="2018305"/>
    <lineage>
        <taxon>Bacteria</taxon>
        <taxon>Pseudomonadati</taxon>
        <taxon>Pseudomonadota</taxon>
        <taxon>Gammaproteobacteria</taxon>
        <taxon>Alteromonadales</taxon>
        <taxon>Shewanellaceae</taxon>
        <taxon>Shewanella</taxon>
    </lineage>
</organism>
<gene>
    <name evidence="2" type="ORF">CF168_02225</name>
</gene>
<dbReference type="Pfam" id="PF18551">
    <property type="entry name" value="TackOD1"/>
    <property type="match status" value="1"/>
</dbReference>
<sequence length="462" mass="52875">MATIYSTNVAGNCSLDDFVWIGAYNSISWHPQFEVFNSVEALLDLKRSPDCIVLSLQAEEQDKCLRALRKNDATFLSHILVCHESALSPYLANGLWDAEYDEGYQLYQLKKQQIKLDYHDDPRYKLLTYLWCHQDAILEPHSVPEKSYLYDYPLLRCFGINPEESFSWLGELQKSQLIEKAELSNRLRFCPGCHSGHLNYIDVCPQCHSIDTEQQSSLHCFNCGHVGAQASFRKLNTLCCPNCLQNLRHIGVDYDRPIENQHCNSCQTLFVDAVVEAKCLHCQLSSKLDDLHVRNVYSFKLAIPGRTLVRQGRSQSWFALEPGEQMTSAQFYWLLDWQNKLAKRHHQTHSILSIQMLNVDEFLATEGEAKGFAQLDALQERLRSVIRVTDACSNYTRDGLLMLLPMTEMSQLKSIYNKLFDLKELQSASKIELSVKALTLPADIGENVGEWLTDQLLKAKPI</sequence>
<dbReference type="EMBL" id="CP022358">
    <property type="protein sequence ID" value="ASK67761.1"/>
    <property type="molecule type" value="Genomic_DNA"/>
</dbReference>
<evidence type="ECO:0000313" key="2">
    <source>
        <dbReference type="EMBL" id="ASK67761.1"/>
    </source>
</evidence>
<dbReference type="RefSeq" id="WP_089066814.1">
    <property type="nucleotide sequence ID" value="NZ_CP022358.1"/>
</dbReference>
<accession>A0A220UIJ3</accession>
<evidence type="ECO:0000313" key="3">
    <source>
        <dbReference type="Proteomes" id="UP000198367"/>
    </source>
</evidence>
<proteinExistence type="predicted"/>
<evidence type="ECO:0000259" key="1">
    <source>
        <dbReference type="Pfam" id="PF18551"/>
    </source>
</evidence>
<reference evidence="2 3" key="1">
    <citation type="submission" date="2017-07" db="EMBL/GenBank/DDBJ databases">
        <title>Phenotypical and genomic characterization of a clinical isolate of Shewanella bicestrii sp. nov. producing an extended-spectrum beta-lactamase and a new oxacillinase variant.</title>
        <authorList>
            <person name="Jousset A.B."/>
            <person name="Bonnin R.A."/>
            <person name="Girlich D."/>
            <person name="Dabos L."/>
            <person name="Potron A."/>
            <person name="Dortet L."/>
            <person name="Glaser P."/>
            <person name="Naas T."/>
        </authorList>
    </citation>
    <scope>NUCLEOTIDE SEQUENCE [LARGE SCALE GENOMIC DNA]</scope>
    <source>
        <strain evidence="2 3">JAB-1</strain>
    </source>
</reference>
<dbReference type="InterPro" id="IPR040572">
    <property type="entry name" value="TackOD1"/>
</dbReference>
<keyword evidence="3" id="KW-1185">Reference proteome</keyword>
<dbReference type="AlphaFoldDB" id="A0A220UIJ3"/>